<name>A0A1F5ECG3_9BACT</name>
<dbReference type="STRING" id="1797471.A3A71_00430"/>
<dbReference type="SMART" id="SM00530">
    <property type="entry name" value="HTH_XRE"/>
    <property type="match status" value="1"/>
</dbReference>
<dbReference type="PROSITE" id="PS50943">
    <property type="entry name" value="HTH_CROC1"/>
    <property type="match status" value="1"/>
</dbReference>
<gene>
    <name evidence="2" type="ORF">A3A71_00430</name>
</gene>
<dbReference type="CDD" id="cd00093">
    <property type="entry name" value="HTH_XRE"/>
    <property type="match status" value="1"/>
</dbReference>
<evidence type="ECO:0000259" key="1">
    <source>
        <dbReference type="PROSITE" id="PS50943"/>
    </source>
</evidence>
<accession>A0A1F5ECG3</accession>
<dbReference type="Proteomes" id="UP000177481">
    <property type="component" value="Unassembled WGS sequence"/>
</dbReference>
<dbReference type="GO" id="GO:0003677">
    <property type="term" value="F:DNA binding"/>
    <property type="evidence" value="ECO:0007669"/>
    <property type="project" value="InterPro"/>
</dbReference>
<organism evidence="2 3">
    <name type="scientific">Candidatus Berkelbacteria bacterium RIFCSPLOWO2_01_FULL_50_28</name>
    <dbReference type="NCBI Taxonomy" id="1797471"/>
    <lineage>
        <taxon>Bacteria</taxon>
        <taxon>Candidatus Berkelbacteria</taxon>
    </lineage>
</organism>
<sequence length="71" mass="7776">MANDAYSELVSTLRQARYARSMTQAQLAKAVGSNQPAISRFETGSTNPSVKFLLSYAKAVEKNLGFSLKNF</sequence>
<dbReference type="SUPFAM" id="SSF47413">
    <property type="entry name" value="lambda repressor-like DNA-binding domains"/>
    <property type="match status" value="1"/>
</dbReference>
<protein>
    <recommendedName>
        <fullName evidence="1">HTH cro/C1-type domain-containing protein</fullName>
    </recommendedName>
</protein>
<evidence type="ECO:0000313" key="3">
    <source>
        <dbReference type="Proteomes" id="UP000177481"/>
    </source>
</evidence>
<comment type="caution">
    <text evidence="2">The sequence shown here is derived from an EMBL/GenBank/DDBJ whole genome shotgun (WGS) entry which is preliminary data.</text>
</comment>
<reference evidence="2 3" key="1">
    <citation type="journal article" date="2016" name="Nat. Commun.">
        <title>Thousands of microbial genomes shed light on interconnected biogeochemical processes in an aquifer system.</title>
        <authorList>
            <person name="Anantharaman K."/>
            <person name="Brown C.T."/>
            <person name="Hug L.A."/>
            <person name="Sharon I."/>
            <person name="Castelle C.J."/>
            <person name="Probst A.J."/>
            <person name="Thomas B.C."/>
            <person name="Singh A."/>
            <person name="Wilkins M.J."/>
            <person name="Karaoz U."/>
            <person name="Brodie E.L."/>
            <person name="Williams K.H."/>
            <person name="Hubbard S.S."/>
            <person name="Banfield J.F."/>
        </authorList>
    </citation>
    <scope>NUCLEOTIDE SEQUENCE [LARGE SCALE GENOMIC DNA]</scope>
</reference>
<dbReference type="Pfam" id="PF01381">
    <property type="entry name" value="HTH_3"/>
    <property type="match status" value="1"/>
</dbReference>
<feature type="domain" description="HTH cro/C1-type" evidence="1">
    <location>
        <begin position="13"/>
        <end position="71"/>
    </location>
</feature>
<proteinExistence type="predicted"/>
<dbReference type="Gene3D" id="1.10.260.40">
    <property type="entry name" value="lambda repressor-like DNA-binding domains"/>
    <property type="match status" value="1"/>
</dbReference>
<dbReference type="InterPro" id="IPR001387">
    <property type="entry name" value="Cro/C1-type_HTH"/>
</dbReference>
<dbReference type="EMBL" id="MEZX01000002">
    <property type="protein sequence ID" value="OGD64990.1"/>
    <property type="molecule type" value="Genomic_DNA"/>
</dbReference>
<dbReference type="AlphaFoldDB" id="A0A1F5ECG3"/>
<dbReference type="InterPro" id="IPR010982">
    <property type="entry name" value="Lambda_DNA-bd_dom_sf"/>
</dbReference>
<evidence type="ECO:0000313" key="2">
    <source>
        <dbReference type="EMBL" id="OGD64990.1"/>
    </source>
</evidence>